<reference evidence="2 3" key="1">
    <citation type="journal article" date="2021" name="bioRxiv">
        <title>Chromosome-scale and haplotype-resolved genome assembly of a tetraploid potato cultivar.</title>
        <authorList>
            <person name="Sun H."/>
            <person name="Jiao W.-B."/>
            <person name="Krause K."/>
            <person name="Campoy J.A."/>
            <person name="Goel M."/>
            <person name="Folz-Donahue K."/>
            <person name="Kukat C."/>
            <person name="Huettel B."/>
            <person name="Schneeberger K."/>
        </authorList>
    </citation>
    <scope>NUCLEOTIDE SEQUENCE [LARGE SCALE GENOMIC DNA]</scope>
    <source>
        <strain evidence="2">SolTubOtavaFocal</strain>
        <tissue evidence="2">Leaves</tissue>
    </source>
</reference>
<proteinExistence type="predicted"/>
<dbReference type="EMBL" id="JAIVGD010000011">
    <property type="protein sequence ID" value="KAH0771308.1"/>
    <property type="molecule type" value="Genomic_DNA"/>
</dbReference>
<evidence type="ECO:0000256" key="1">
    <source>
        <dbReference type="SAM" id="MobiDB-lite"/>
    </source>
</evidence>
<accession>A0ABQ7VS67</accession>
<sequence>MGLAYRRRELNILDCLAIEKGRDPTPSELHLHVHTHDHDGKSFVDERARIVHERYEEILREKIESESDIDQRDAYYQAAGGEKKRRIYGLGTQAKSYYGPNLCISSQSDASSSIPPSVSQSAPMENMDEFVKKLIPTLTDHMIPILLERIRGVTSLPSHQSADTPIGDASSATPMVPNKVVSDDDHISSP</sequence>
<dbReference type="Proteomes" id="UP000826656">
    <property type="component" value="Unassembled WGS sequence"/>
</dbReference>
<evidence type="ECO:0008006" key="4">
    <source>
        <dbReference type="Google" id="ProtNLM"/>
    </source>
</evidence>
<organism evidence="2 3">
    <name type="scientific">Solanum tuberosum</name>
    <name type="common">Potato</name>
    <dbReference type="NCBI Taxonomy" id="4113"/>
    <lineage>
        <taxon>Eukaryota</taxon>
        <taxon>Viridiplantae</taxon>
        <taxon>Streptophyta</taxon>
        <taxon>Embryophyta</taxon>
        <taxon>Tracheophyta</taxon>
        <taxon>Spermatophyta</taxon>
        <taxon>Magnoliopsida</taxon>
        <taxon>eudicotyledons</taxon>
        <taxon>Gunneridae</taxon>
        <taxon>Pentapetalae</taxon>
        <taxon>asterids</taxon>
        <taxon>lamiids</taxon>
        <taxon>Solanales</taxon>
        <taxon>Solanaceae</taxon>
        <taxon>Solanoideae</taxon>
        <taxon>Solaneae</taxon>
        <taxon>Solanum</taxon>
    </lineage>
</organism>
<name>A0ABQ7VS67_SOLTU</name>
<comment type="caution">
    <text evidence="2">The sequence shown here is derived from an EMBL/GenBank/DDBJ whole genome shotgun (WGS) entry which is preliminary data.</text>
</comment>
<dbReference type="Pfam" id="PF03004">
    <property type="entry name" value="Transposase_24"/>
    <property type="match status" value="1"/>
</dbReference>
<evidence type="ECO:0000313" key="2">
    <source>
        <dbReference type="EMBL" id="KAH0771308.1"/>
    </source>
</evidence>
<protein>
    <recommendedName>
        <fullName evidence="4">Integrase core domain containing protein</fullName>
    </recommendedName>
</protein>
<feature type="region of interest" description="Disordered" evidence="1">
    <location>
        <begin position="156"/>
        <end position="190"/>
    </location>
</feature>
<evidence type="ECO:0000313" key="3">
    <source>
        <dbReference type="Proteomes" id="UP000826656"/>
    </source>
</evidence>
<feature type="compositionally biased region" description="Basic and acidic residues" evidence="1">
    <location>
        <begin position="181"/>
        <end position="190"/>
    </location>
</feature>
<dbReference type="InterPro" id="IPR004252">
    <property type="entry name" value="Probable_transposase_24"/>
</dbReference>
<keyword evidence="3" id="KW-1185">Reference proteome</keyword>
<gene>
    <name evidence="2" type="ORF">KY290_015289</name>
</gene>